<dbReference type="InterPro" id="IPR004754">
    <property type="entry name" value="Amino_acid_antiprt"/>
</dbReference>
<evidence type="ECO:0000256" key="8">
    <source>
        <dbReference type="ARBA" id="ARBA00023136"/>
    </source>
</evidence>
<dbReference type="PANTHER" id="PTHR42770:SF4">
    <property type="entry name" value="ARGININE_ORNITHINE ANTIPORTER-RELATED"/>
    <property type="match status" value="1"/>
</dbReference>
<proteinExistence type="inferred from homology"/>
<keyword evidence="4" id="KW-1003">Cell membrane</keyword>
<evidence type="ECO:0000256" key="5">
    <source>
        <dbReference type="ARBA" id="ARBA00022692"/>
    </source>
</evidence>
<keyword evidence="6" id="KW-0029">Amino-acid transport</keyword>
<protein>
    <submittedName>
        <fullName evidence="10">Amino acid/polyamine/organocation transporter, APC superfamily</fullName>
    </submittedName>
</protein>
<dbReference type="Proteomes" id="UP000183400">
    <property type="component" value="Unassembled WGS sequence"/>
</dbReference>
<dbReference type="GO" id="GO:0005886">
    <property type="term" value="C:plasma membrane"/>
    <property type="evidence" value="ECO:0007669"/>
    <property type="project" value="UniProtKB-SubCell"/>
</dbReference>
<feature type="transmembrane region" description="Helical" evidence="9">
    <location>
        <begin position="350"/>
        <end position="375"/>
    </location>
</feature>
<feature type="transmembrane region" description="Helical" evidence="9">
    <location>
        <begin position="416"/>
        <end position="437"/>
    </location>
</feature>
<keyword evidence="7 9" id="KW-1133">Transmembrane helix</keyword>
<organism evidence="10 11">
    <name type="scientific">Ruegeria halocynthiae</name>
    <dbReference type="NCBI Taxonomy" id="985054"/>
    <lineage>
        <taxon>Bacteria</taxon>
        <taxon>Pseudomonadati</taxon>
        <taxon>Pseudomonadota</taxon>
        <taxon>Alphaproteobacteria</taxon>
        <taxon>Rhodobacterales</taxon>
        <taxon>Roseobacteraceae</taxon>
        <taxon>Ruegeria</taxon>
    </lineage>
</organism>
<dbReference type="Gene3D" id="1.20.1740.10">
    <property type="entry name" value="Amino acid/polyamine transporter I"/>
    <property type="match status" value="1"/>
</dbReference>
<name>A0A1H3EWQ7_9RHOB</name>
<comment type="similarity">
    <text evidence="2">Belongs to the amino acid-polyamine-organocation (APC) superfamily. Basic amino acid/polyamine antiporter (APA) (TC 2.A.3.2) family.</text>
</comment>
<dbReference type="GO" id="GO:0022857">
    <property type="term" value="F:transmembrane transporter activity"/>
    <property type="evidence" value="ECO:0007669"/>
    <property type="project" value="InterPro"/>
</dbReference>
<dbReference type="OrthoDB" id="3185104at2"/>
<evidence type="ECO:0000256" key="7">
    <source>
        <dbReference type="ARBA" id="ARBA00022989"/>
    </source>
</evidence>
<feature type="transmembrane region" description="Helical" evidence="9">
    <location>
        <begin position="381"/>
        <end position="404"/>
    </location>
</feature>
<dbReference type="InterPro" id="IPR002293">
    <property type="entry name" value="AA/rel_permease1"/>
</dbReference>
<sequence length="505" mass="53647">MSTETASSHSSSAADSAKGASPKKLGLFAMTLLVVSAMFGGGVFNIPQNMAQSAALGAILIAWMISGLGIFFLARSFQVLADIRPEMTSGIYMYARAGFGKLAGFLIAWGYWLSVAFGNVGYAVLMMDALNYFFPPYFAGGNTWQATLGSSAIIWGLCFLVMRGVKGASLLNNIGTVAKFVPVTLFLLVVLYFSFSRDLFTSDFWGNVTVQARQDKPLGGVVEQIKGTMLVTLWMYIGIESAVVMSNRSDAKTVSRATLLGYFIVTVLFVLVSVLPFGVMSQGELSTLAPPSTSAILGSLVGLWGEVLINIGVIIALLSSWLVWTLLVAELPWACAKDETFPKMFAKTNAAGIASISLIISTAIMQAAIILVYFSDNAWNLMLSITGVVILPAYIGSAAFLWKLIASGAYPSTAKVGKAAALIISLLATGFGLWLVYAAGVQFMLAGAVIYAAGIPVYYWARRSGSPGERAFSGSEAVAAIGLFLVAMAAIWMLIDGRLPQVYAT</sequence>
<evidence type="ECO:0000256" key="4">
    <source>
        <dbReference type="ARBA" id="ARBA00022475"/>
    </source>
</evidence>
<dbReference type="PANTHER" id="PTHR42770">
    <property type="entry name" value="AMINO ACID TRANSPORTER-RELATED"/>
    <property type="match status" value="1"/>
</dbReference>
<feature type="transmembrane region" description="Helical" evidence="9">
    <location>
        <begin position="259"/>
        <end position="279"/>
    </location>
</feature>
<feature type="transmembrane region" description="Helical" evidence="9">
    <location>
        <begin position="50"/>
        <end position="74"/>
    </location>
</feature>
<feature type="transmembrane region" description="Helical" evidence="9">
    <location>
        <begin position="473"/>
        <end position="495"/>
    </location>
</feature>
<feature type="transmembrane region" description="Helical" evidence="9">
    <location>
        <begin position="443"/>
        <end position="461"/>
    </location>
</feature>
<feature type="transmembrane region" description="Helical" evidence="9">
    <location>
        <begin position="227"/>
        <end position="247"/>
    </location>
</feature>
<dbReference type="Pfam" id="PF13520">
    <property type="entry name" value="AA_permease_2"/>
    <property type="match status" value="1"/>
</dbReference>
<dbReference type="InterPro" id="IPR050367">
    <property type="entry name" value="APC_superfamily"/>
</dbReference>
<feature type="transmembrane region" description="Helical" evidence="9">
    <location>
        <begin position="144"/>
        <end position="165"/>
    </location>
</feature>
<dbReference type="AlphaFoldDB" id="A0A1H3EWQ7"/>
<keyword evidence="8 9" id="KW-0472">Membrane</keyword>
<evidence type="ECO:0000256" key="2">
    <source>
        <dbReference type="ARBA" id="ARBA00008220"/>
    </source>
</evidence>
<evidence type="ECO:0000256" key="9">
    <source>
        <dbReference type="SAM" id="Phobius"/>
    </source>
</evidence>
<dbReference type="GO" id="GO:0006865">
    <property type="term" value="P:amino acid transport"/>
    <property type="evidence" value="ECO:0007669"/>
    <property type="project" value="UniProtKB-KW"/>
</dbReference>
<dbReference type="RefSeq" id="WP_074739070.1">
    <property type="nucleotide sequence ID" value="NZ_FNNP01000012.1"/>
</dbReference>
<feature type="transmembrane region" description="Helical" evidence="9">
    <location>
        <begin position="307"/>
        <end position="329"/>
    </location>
</feature>
<evidence type="ECO:0000256" key="1">
    <source>
        <dbReference type="ARBA" id="ARBA00004651"/>
    </source>
</evidence>
<dbReference type="NCBIfam" id="TIGR00905">
    <property type="entry name" value="2A0302"/>
    <property type="match status" value="1"/>
</dbReference>
<keyword evidence="5 9" id="KW-0812">Transmembrane</keyword>
<dbReference type="EMBL" id="FNNP01000012">
    <property type="protein sequence ID" value="SDX83233.1"/>
    <property type="molecule type" value="Genomic_DNA"/>
</dbReference>
<keyword evidence="11" id="KW-1185">Reference proteome</keyword>
<evidence type="ECO:0000313" key="10">
    <source>
        <dbReference type="EMBL" id="SDX83233.1"/>
    </source>
</evidence>
<feature type="transmembrane region" description="Helical" evidence="9">
    <location>
        <begin position="177"/>
        <end position="195"/>
    </location>
</feature>
<dbReference type="PIRSF" id="PIRSF006060">
    <property type="entry name" value="AA_transporter"/>
    <property type="match status" value="1"/>
</dbReference>
<dbReference type="STRING" id="985054.SAMN05444358_11291"/>
<comment type="subcellular location">
    <subcellularLocation>
        <location evidence="1">Cell membrane</location>
        <topology evidence="1">Multi-pass membrane protein</topology>
    </subcellularLocation>
</comment>
<accession>A0A1H3EWQ7</accession>
<evidence type="ECO:0000256" key="3">
    <source>
        <dbReference type="ARBA" id="ARBA00022448"/>
    </source>
</evidence>
<gene>
    <name evidence="10" type="ORF">SAMN05444358_11291</name>
</gene>
<evidence type="ECO:0000256" key="6">
    <source>
        <dbReference type="ARBA" id="ARBA00022970"/>
    </source>
</evidence>
<evidence type="ECO:0000313" key="11">
    <source>
        <dbReference type="Proteomes" id="UP000183400"/>
    </source>
</evidence>
<reference evidence="11" key="1">
    <citation type="submission" date="2016-10" db="EMBL/GenBank/DDBJ databases">
        <authorList>
            <person name="Varghese N."/>
            <person name="Submissions S."/>
        </authorList>
    </citation>
    <scope>NUCLEOTIDE SEQUENCE [LARGE SCALE GENOMIC DNA]</scope>
    <source>
        <strain evidence="11">DSM 27839</strain>
    </source>
</reference>
<keyword evidence="3" id="KW-0813">Transport</keyword>
<feature type="transmembrane region" description="Helical" evidence="9">
    <location>
        <begin position="25"/>
        <end position="44"/>
    </location>
</feature>
<feature type="transmembrane region" description="Helical" evidence="9">
    <location>
        <begin position="102"/>
        <end position="124"/>
    </location>
</feature>